<evidence type="ECO:0000256" key="2">
    <source>
        <dbReference type="ARBA" id="ARBA00022448"/>
    </source>
</evidence>
<comment type="caution">
    <text evidence="8">The sequence shown here is derived from an EMBL/GenBank/DDBJ whole genome shotgun (WGS) entry which is preliminary data.</text>
</comment>
<feature type="transmembrane region" description="Helical" evidence="6">
    <location>
        <begin position="129"/>
        <end position="147"/>
    </location>
</feature>
<sequence length="459" mass="47076">MRETVAIAAVASSALLASLLQTIMTPLVPVLPGVFDASAAAVSWVLTAALLAACATAPMTGRLGDILGKKHVLVGLLAVIAVGSVIGALSTSLGGVITARAFQGVGLGVMALNVGVLRDTVSPQRLTGAIASVSASNGIGGALGLPLSATIGELFDWHGLFWLASILATLCGVAIMVFVRGGNRRTPARFDWAGGVVLAAGLTSVVLAISQWPEWHAPVCAPLLGLGLATLGLWAWLQLRTRDPLIDLRMVFRGPVLMVNLITIMSGFTWFAIPGLVARLLQSQDGSGPGLDLDMITASLVIIPTGLSMLLGAPLARRLIVRFGTRTVIRTGSLLTGAAYVVGLLWMDHPWQLSIVAGMVGIGSVMIFTSAALAIVGAVPVHGTGAANAVNSVLRWLGSTIAAAVLGAILAGIATSYDGIPVPTAPAYHLSFILAAAAGLIGWILGAFLPRHRPLPQRA</sequence>
<feature type="transmembrane region" description="Helical" evidence="6">
    <location>
        <begin position="215"/>
        <end position="237"/>
    </location>
</feature>
<dbReference type="InterPro" id="IPR036259">
    <property type="entry name" value="MFS_trans_sf"/>
</dbReference>
<keyword evidence="4 6" id="KW-1133">Transmembrane helix</keyword>
<proteinExistence type="predicted"/>
<feature type="transmembrane region" description="Helical" evidence="6">
    <location>
        <begin position="393"/>
        <end position="415"/>
    </location>
</feature>
<dbReference type="AlphaFoldDB" id="A0AAW7M8Q8"/>
<feature type="transmembrane region" description="Helical" evidence="6">
    <location>
        <begin position="353"/>
        <end position="381"/>
    </location>
</feature>
<evidence type="ECO:0000313" key="9">
    <source>
        <dbReference type="Proteomes" id="UP001172737"/>
    </source>
</evidence>
<feature type="transmembrane region" description="Helical" evidence="6">
    <location>
        <begin position="427"/>
        <end position="449"/>
    </location>
</feature>
<keyword evidence="2" id="KW-0813">Transport</keyword>
<evidence type="ECO:0000313" key="8">
    <source>
        <dbReference type="EMBL" id="MDN4488000.1"/>
    </source>
</evidence>
<dbReference type="PROSITE" id="PS50850">
    <property type="entry name" value="MFS"/>
    <property type="match status" value="1"/>
</dbReference>
<feature type="transmembrane region" description="Helical" evidence="6">
    <location>
        <begin position="257"/>
        <end position="276"/>
    </location>
</feature>
<dbReference type="GO" id="GO:0005886">
    <property type="term" value="C:plasma membrane"/>
    <property type="evidence" value="ECO:0007669"/>
    <property type="project" value="UniProtKB-SubCell"/>
</dbReference>
<feature type="transmembrane region" description="Helical" evidence="6">
    <location>
        <begin position="97"/>
        <end position="117"/>
    </location>
</feature>
<dbReference type="Gene3D" id="1.20.1720.10">
    <property type="entry name" value="Multidrug resistance protein D"/>
    <property type="match status" value="1"/>
</dbReference>
<reference evidence="8" key="1">
    <citation type="submission" date="2023-06" db="EMBL/GenBank/DDBJ databases">
        <title>Sysu t00039.</title>
        <authorList>
            <person name="Gao L."/>
            <person name="Fang B.-Z."/>
            <person name="Li W.-J."/>
        </authorList>
    </citation>
    <scope>NUCLEOTIDE SEQUENCE</scope>
    <source>
        <strain evidence="8">SYSU T00039</strain>
    </source>
</reference>
<dbReference type="GO" id="GO:0022857">
    <property type="term" value="F:transmembrane transporter activity"/>
    <property type="evidence" value="ECO:0007669"/>
    <property type="project" value="InterPro"/>
</dbReference>
<dbReference type="EMBL" id="JAUHPX010000004">
    <property type="protein sequence ID" value="MDN4488000.1"/>
    <property type="molecule type" value="Genomic_DNA"/>
</dbReference>
<dbReference type="SUPFAM" id="SSF103473">
    <property type="entry name" value="MFS general substrate transporter"/>
    <property type="match status" value="1"/>
</dbReference>
<feature type="transmembrane region" description="Helical" evidence="6">
    <location>
        <begin position="37"/>
        <end position="60"/>
    </location>
</feature>
<gene>
    <name evidence="8" type="ORF">QQX10_07445</name>
</gene>
<organism evidence="8 9">
    <name type="scientific">Demequina lignilytica</name>
    <dbReference type="NCBI Taxonomy" id="3051663"/>
    <lineage>
        <taxon>Bacteria</taxon>
        <taxon>Bacillati</taxon>
        <taxon>Actinomycetota</taxon>
        <taxon>Actinomycetes</taxon>
        <taxon>Micrococcales</taxon>
        <taxon>Demequinaceae</taxon>
        <taxon>Demequina</taxon>
    </lineage>
</organism>
<evidence type="ECO:0000259" key="7">
    <source>
        <dbReference type="PROSITE" id="PS50850"/>
    </source>
</evidence>
<evidence type="ECO:0000256" key="1">
    <source>
        <dbReference type="ARBA" id="ARBA00004651"/>
    </source>
</evidence>
<keyword evidence="3 6" id="KW-0812">Transmembrane</keyword>
<feature type="domain" description="Major facilitator superfamily (MFS) profile" evidence="7">
    <location>
        <begin position="6"/>
        <end position="454"/>
    </location>
</feature>
<feature type="transmembrane region" description="Helical" evidence="6">
    <location>
        <begin position="190"/>
        <end position="209"/>
    </location>
</feature>
<dbReference type="Pfam" id="PF07690">
    <property type="entry name" value="MFS_1"/>
    <property type="match status" value="1"/>
</dbReference>
<dbReference type="RefSeq" id="WP_301118880.1">
    <property type="nucleotide sequence ID" value="NZ_JAUHPX010000004.1"/>
</dbReference>
<protein>
    <submittedName>
        <fullName evidence="8">MFS transporter</fullName>
    </submittedName>
</protein>
<feature type="transmembrane region" description="Helical" evidence="6">
    <location>
        <begin position="328"/>
        <end position="347"/>
    </location>
</feature>
<accession>A0AAW7M8Q8</accession>
<feature type="transmembrane region" description="Helical" evidence="6">
    <location>
        <begin position="72"/>
        <end position="91"/>
    </location>
</feature>
<feature type="transmembrane region" description="Helical" evidence="6">
    <location>
        <begin position="159"/>
        <end position="178"/>
    </location>
</feature>
<dbReference type="Proteomes" id="UP001172737">
    <property type="component" value="Unassembled WGS sequence"/>
</dbReference>
<evidence type="ECO:0000256" key="3">
    <source>
        <dbReference type="ARBA" id="ARBA00022692"/>
    </source>
</evidence>
<name>A0AAW7M8Q8_9MICO</name>
<dbReference type="PANTHER" id="PTHR42718:SF9">
    <property type="entry name" value="MAJOR FACILITATOR SUPERFAMILY MULTIDRUG TRANSPORTER MFSC"/>
    <property type="match status" value="1"/>
</dbReference>
<evidence type="ECO:0000256" key="6">
    <source>
        <dbReference type="SAM" id="Phobius"/>
    </source>
</evidence>
<dbReference type="InterPro" id="IPR020846">
    <property type="entry name" value="MFS_dom"/>
</dbReference>
<feature type="transmembrane region" description="Helical" evidence="6">
    <location>
        <begin position="296"/>
        <end position="316"/>
    </location>
</feature>
<comment type="subcellular location">
    <subcellularLocation>
        <location evidence="1">Cell membrane</location>
        <topology evidence="1">Multi-pass membrane protein</topology>
    </subcellularLocation>
</comment>
<dbReference type="InterPro" id="IPR011701">
    <property type="entry name" value="MFS"/>
</dbReference>
<keyword evidence="5 6" id="KW-0472">Membrane</keyword>
<evidence type="ECO:0000256" key="4">
    <source>
        <dbReference type="ARBA" id="ARBA00022989"/>
    </source>
</evidence>
<evidence type="ECO:0000256" key="5">
    <source>
        <dbReference type="ARBA" id="ARBA00023136"/>
    </source>
</evidence>
<keyword evidence="9" id="KW-1185">Reference proteome</keyword>
<dbReference type="Gene3D" id="1.20.1250.20">
    <property type="entry name" value="MFS general substrate transporter like domains"/>
    <property type="match status" value="1"/>
</dbReference>
<dbReference type="PANTHER" id="PTHR42718">
    <property type="entry name" value="MAJOR FACILITATOR SUPERFAMILY MULTIDRUG TRANSPORTER MFSC"/>
    <property type="match status" value="1"/>
</dbReference>